<evidence type="ECO:0000313" key="2">
    <source>
        <dbReference type="Proteomes" id="UP000003781"/>
    </source>
</evidence>
<proteinExistence type="predicted"/>
<keyword evidence="2" id="KW-1185">Reference proteome</keyword>
<sequence length="21" mass="2317">MYRRPLGIKRIAAATPCSKSP</sequence>
<accession>A3IIV6</accession>
<reference evidence="1 2" key="1">
    <citation type="submission" date="2007-03" db="EMBL/GenBank/DDBJ databases">
        <authorList>
            <person name="Stal L."/>
            <person name="Ferriera S."/>
            <person name="Johnson J."/>
            <person name="Kravitz S."/>
            <person name="Beeson K."/>
            <person name="Sutton G."/>
            <person name="Rogers Y.-H."/>
            <person name="Friedman R."/>
            <person name="Frazier M."/>
            <person name="Venter J.C."/>
        </authorList>
    </citation>
    <scope>NUCLEOTIDE SEQUENCE [LARGE SCALE GENOMIC DNA]</scope>
    <source>
        <strain evidence="1 2">CCY0110</strain>
    </source>
</reference>
<comment type="caution">
    <text evidence="1">The sequence shown here is derived from an EMBL/GenBank/DDBJ whole genome shotgun (WGS) entry which is preliminary data.</text>
</comment>
<protein>
    <submittedName>
        <fullName evidence="1">Uncharacterized protein</fullName>
    </submittedName>
</protein>
<evidence type="ECO:0000313" key="1">
    <source>
        <dbReference type="EMBL" id="EAZ93738.1"/>
    </source>
</evidence>
<name>A3IIV6_9CHRO</name>
<gene>
    <name evidence="1" type="ORF">CY0110_18122</name>
</gene>
<dbReference type="EMBL" id="AAXW01000002">
    <property type="protein sequence ID" value="EAZ93738.1"/>
    <property type="molecule type" value="Genomic_DNA"/>
</dbReference>
<organism evidence="1 2">
    <name type="scientific">Crocosphaera chwakensis CCY0110</name>
    <dbReference type="NCBI Taxonomy" id="391612"/>
    <lineage>
        <taxon>Bacteria</taxon>
        <taxon>Bacillati</taxon>
        <taxon>Cyanobacteriota</taxon>
        <taxon>Cyanophyceae</taxon>
        <taxon>Oscillatoriophycideae</taxon>
        <taxon>Chroococcales</taxon>
        <taxon>Aphanothecaceae</taxon>
        <taxon>Crocosphaera</taxon>
        <taxon>Crocosphaera chwakensis</taxon>
    </lineage>
</organism>
<dbReference type="AlphaFoldDB" id="A3IIV6"/>
<dbReference type="Proteomes" id="UP000003781">
    <property type="component" value="Unassembled WGS sequence"/>
</dbReference>